<evidence type="ECO:0000313" key="3">
    <source>
        <dbReference type="EMBL" id="MRD46517.1"/>
    </source>
</evidence>
<dbReference type="Proteomes" id="UP000487350">
    <property type="component" value="Unassembled WGS sequence"/>
</dbReference>
<evidence type="ECO:0000259" key="2">
    <source>
        <dbReference type="Pfam" id="PF01097"/>
    </source>
</evidence>
<keyword evidence="1" id="KW-1015">Disulfide bond</keyword>
<dbReference type="AlphaFoldDB" id="A0A844B4R5"/>
<reference evidence="3 4" key="1">
    <citation type="submission" date="2019-11" db="EMBL/GenBank/DDBJ databases">
        <title>Caenimonas koreensis gen. nov., sp. nov., isolated from activated sludge.</title>
        <authorList>
            <person name="Seung H.R."/>
        </authorList>
    </citation>
    <scope>NUCLEOTIDE SEQUENCE [LARGE SCALE GENOMIC DNA]</scope>
    <source>
        <strain evidence="3 4">EMB320</strain>
    </source>
</reference>
<organism evidence="3 4">
    <name type="scientific">Caenimonas koreensis DSM 17982</name>
    <dbReference type="NCBI Taxonomy" id="1121255"/>
    <lineage>
        <taxon>Bacteria</taxon>
        <taxon>Pseudomonadati</taxon>
        <taxon>Pseudomonadota</taxon>
        <taxon>Betaproteobacteria</taxon>
        <taxon>Burkholderiales</taxon>
        <taxon>Comamonadaceae</taxon>
        <taxon>Caenimonas</taxon>
    </lineage>
</organism>
<protein>
    <recommendedName>
        <fullName evidence="2">Invertebrate defensins family profile domain-containing protein</fullName>
    </recommendedName>
</protein>
<keyword evidence="4" id="KW-1185">Reference proteome</keyword>
<dbReference type="Pfam" id="PF01097">
    <property type="entry name" value="Defensin_2"/>
    <property type="match status" value="1"/>
</dbReference>
<gene>
    <name evidence="3" type="ORF">GHT07_04470</name>
</gene>
<proteinExistence type="predicted"/>
<dbReference type="GO" id="GO:0006952">
    <property type="term" value="P:defense response"/>
    <property type="evidence" value="ECO:0007669"/>
    <property type="project" value="InterPro"/>
</dbReference>
<dbReference type="EMBL" id="WJBU01000004">
    <property type="protein sequence ID" value="MRD46517.1"/>
    <property type="molecule type" value="Genomic_DNA"/>
</dbReference>
<accession>A0A844B4R5</accession>
<dbReference type="InterPro" id="IPR001542">
    <property type="entry name" value="Defensin_invertebrate/fungal"/>
</dbReference>
<feature type="domain" description="Invertebrate defensins family profile" evidence="2">
    <location>
        <begin position="48"/>
        <end position="71"/>
    </location>
</feature>
<name>A0A844B4R5_9BURK</name>
<sequence>MGCYSYCRVRRHRHGPRIFDASAADEHVHQDGGAVPGRRSCPSGPAGHCARHCRLRGARGARCARPRCHCRRGRRPAHEAHVDIRRCGRAEKP</sequence>
<evidence type="ECO:0000313" key="4">
    <source>
        <dbReference type="Proteomes" id="UP000487350"/>
    </source>
</evidence>
<comment type="caution">
    <text evidence="3">The sequence shown here is derived from an EMBL/GenBank/DDBJ whole genome shotgun (WGS) entry which is preliminary data.</text>
</comment>
<evidence type="ECO:0000256" key="1">
    <source>
        <dbReference type="ARBA" id="ARBA00023157"/>
    </source>
</evidence>